<reference evidence="2 3" key="1">
    <citation type="submission" date="2022-05" db="EMBL/GenBank/DDBJ databases">
        <authorList>
            <consortium name="Genoscope - CEA"/>
            <person name="William W."/>
        </authorList>
    </citation>
    <scope>NUCLEOTIDE SEQUENCE [LARGE SCALE GENOMIC DNA]</scope>
</reference>
<accession>A0ABN8SQA8</accession>
<dbReference type="Proteomes" id="UP001159427">
    <property type="component" value="Unassembled WGS sequence"/>
</dbReference>
<proteinExistence type="predicted"/>
<keyword evidence="3" id="KW-1185">Reference proteome</keyword>
<evidence type="ECO:0000313" key="3">
    <source>
        <dbReference type="Proteomes" id="UP001159427"/>
    </source>
</evidence>
<comment type="caution">
    <text evidence="2">The sequence shown here is derived from an EMBL/GenBank/DDBJ whole genome shotgun (WGS) entry which is preliminary data.</text>
</comment>
<name>A0ABN8SQA8_9CNID</name>
<organism evidence="2 3">
    <name type="scientific">Porites evermanni</name>
    <dbReference type="NCBI Taxonomy" id="104178"/>
    <lineage>
        <taxon>Eukaryota</taxon>
        <taxon>Metazoa</taxon>
        <taxon>Cnidaria</taxon>
        <taxon>Anthozoa</taxon>
        <taxon>Hexacorallia</taxon>
        <taxon>Scleractinia</taxon>
        <taxon>Fungiina</taxon>
        <taxon>Poritidae</taxon>
        <taxon>Porites</taxon>
    </lineage>
</organism>
<gene>
    <name evidence="2" type="ORF">PEVE_00025514</name>
</gene>
<evidence type="ECO:0000313" key="2">
    <source>
        <dbReference type="EMBL" id="CAH3193269.1"/>
    </source>
</evidence>
<dbReference type="EMBL" id="CALNXI010003438">
    <property type="protein sequence ID" value="CAH3193269.1"/>
    <property type="molecule type" value="Genomic_DNA"/>
</dbReference>
<evidence type="ECO:0000256" key="1">
    <source>
        <dbReference type="SAM" id="MobiDB-lite"/>
    </source>
</evidence>
<protein>
    <submittedName>
        <fullName evidence="2">Uncharacterized protein</fullName>
    </submittedName>
</protein>
<feature type="region of interest" description="Disordered" evidence="1">
    <location>
        <begin position="441"/>
        <end position="476"/>
    </location>
</feature>
<feature type="compositionally biased region" description="Basic and acidic residues" evidence="1">
    <location>
        <begin position="441"/>
        <end position="461"/>
    </location>
</feature>
<sequence length="613" mass="71583">MHLKYPRKRDFYTWEELRCLAKALGFCKDLFIKNVPPEFQKDKSNGLSVKILSNMLDIKCLHGDIHRTYNIHDALYNSRVIEKALDMLSNRYLSFQELREVRVAFQLYEHEDMLGLVIDEHVLLRTLKICGRAVSPVKLKQHIKHMTRQVPDRLMLYEFLDLLLLCERDAEVQLQPLQQVNGVDKNNLFKLCDFQAVLSTEDEKKIRHLDHLYEQGYTRAGSGHHQELPSWRLLHQDYYVDSNPRVELVSRQQQRSLELCDHLDHSNKKVMHARCGYVGASNPRTVFIDLNDVNRKLKPLSRNPVQFVSKKGGGIISSDNILCNSLRSYVFVTDEEYDTPKEQLSKNFELERSSTRTSSGSTKIYRDFDGTTSAKIKKKTFTCQTSNQNCLTCVRDLHNSHVMSQNLQWDIETQSQRLKQRTDKQMKEKYAFYYKRLRRYQDSDENTEKEPSSKSKGKELQEANTSLNKSKDSAPVELIVSPRRQVPKRNSIYQSLMERLHKTDSLLDFGEVRIQDYNVSMPPRLVSDSSFLRKQKLSLQFAKKSLEQHDRKRAVQVQRLGTLHSPQRYQHDEHDIGETHVDQVDQLLEKLQEANYVASGRKGFGNQKEFVLA</sequence>